<proteinExistence type="inferred from homology"/>
<dbReference type="Pfam" id="PF02501">
    <property type="entry name" value="T2SSI"/>
    <property type="match status" value="1"/>
</dbReference>
<organism evidence="11 12">
    <name type="scientific">Simplicispira suum</name>
    <dbReference type="NCBI Taxonomy" id="2109915"/>
    <lineage>
        <taxon>Bacteria</taxon>
        <taxon>Pseudomonadati</taxon>
        <taxon>Pseudomonadota</taxon>
        <taxon>Betaproteobacteria</taxon>
        <taxon>Burkholderiales</taxon>
        <taxon>Comamonadaceae</taxon>
        <taxon>Simplicispira</taxon>
    </lineage>
</organism>
<evidence type="ECO:0000259" key="10">
    <source>
        <dbReference type="Pfam" id="PF02501"/>
    </source>
</evidence>
<dbReference type="InterPro" id="IPR045584">
    <property type="entry name" value="Pilin-like"/>
</dbReference>
<evidence type="ECO:0000313" key="12">
    <source>
        <dbReference type="Proteomes" id="UP000239326"/>
    </source>
</evidence>
<dbReference type="NCBIfam" id="TIGR01707">
    <property type="entry name" value="gspI"/>
    <property type="match status" value="1"/>
</dbReference>
<comment type="similarity">
    <text evidence="2 9">Belongs to the GSP I family.</text>
</comment>
<evidence type="ECO:0000256" key="8">
    <source>
        <dbReference type="ARBA" id="ARBA00023136"/>
    </source>
</evidence>
<keyword evidence="7" id="KW-1133">Transmembrane helix</keyword>
<dbReference type="InterPro" id="IPR003413">
    <property type="entry name" value="T2SS_GspI_C"/>
</dbReference>
<keyword evidence="8" id="KW-0472">Membrane</keyword>
<reference evidence="11 12" key="1">
    <citation type="submission" date="2018-03" db="EMBL/GenBank/DDBJ databases">
        <title>Genome sequencing of Simplicispira sp.</title>
        <authorList>
            <person name="Kim S.-J."/>
            <person name="Heo J."/>
            <person name="Kwon S.-W."/>
        </authorList>
    </citation>
    <scope>NUCLEOTIDE SEQUENCE [LARGE SCALE GENOMIC DNA]</scope>
    <source>
        <strain evidence="11 12">SC1-8</strain>
    </source>
</reference>
<evidence type="ECO:0000256" key="9">
    <source>
        <dbReference type="RuleBase" id="RU368030"/>
    </source>
</evidence>
<dbReference type="PANTHER" id="PTHR38779">
    <property type="entry name" value="TYPE II SECRETION SYSTEM PROTEIN I-RELATED"/>
    <property type="match status" value="1"/>
</dbReference>
<comment type="PTM">
    <text evidence="9">Cleaved by prepilin peptidase.</text>
</comment>
<keyword evidence="3" id="KW-1003">Cell membrane</keyword>
<comment type="subcellular location">
    <subcellularLocation>
        <location evidence="1 9">Cell inner membrane</location>
        <topology evidence="1 9">Single-pass membrane protein</topology>
    </subcellularLocation>
</comment>
<accession>A0A2S0MXI6</accession>
<gene>
    <name evidence="11" type="primary">gspI</name>
    <name evidence="11" type="ORF">C6571_04210</name>
</gene>
<dbReference type="AlphaFoldDB" id="A0A2S0MXI6"/>
<name>A0A2S0MXI6_9BURK</name>
<dbReference type="OrthoDB" id="5296572at2"/>
<dbReference type="KEGG" id="simp:C6571_04210"/>
<dbReference type="GO" id="GO:0015628">
    <property type="term" value="P:protein secretion by the type II secretion system"/>
    <property type="evidence" value="ECO:0007669"/>
    <property type="project" value="UniProtKB-UniRule"/>
</dbReference>
<keyword evidence="4 9" id="KW-0488">Methylation</keyword>
<dbReference type="Pfam" id="PF07963">
    <property type="entry name" value="N_methyl"/>
    <property type="match status" value="1"/>
</dbReference>
<dbReference type="SUPFAM" id="SSF54523">
    <property type="entry name" value="Pili subunits"/>
    <property type="match status" value="1"/>
</dbReference>
<evidence type="ECO:0000256" key="2">
    <source>
        <dbReference type="ARBA" id="ARBA00008358"/>
    </source>
</evidence>
<comment type="subunit">
    <text evidence="9">Type II secretion is composed of four main components: the outer membrane complex, the inner membrane complex, the cytoplasmic secretion ATPase and the periplasm-spanning pseudopilus.</text>
</comment>
<sequence>MKHYRLPAARGFTLIEVLVALGIVAIALLAGSQATGALVRNAERQSEVMLAHVCAENALVAVRLSRQMPSIGDSVQGCEQASERFDLTLSVRPTPNPSFRRVDAQVRSQSGQVLRLSTIVGRR</sequence>
<comment type="function">
    <text evidence="9">Component of the type II secretion system required for the energy-dependent secretion of extracellular factors such as proteases and toxins from the periplasm.</text>
</comment>
<dbReference type="Proteomes" id="UP000239326">
    <property type="component" value="Chromosome"/>
</dbReference>
<dbReference type="RefSeq" id="WP_106445586.1">
    <property type="nucleotide sequence ID" value="NZ_CP027669.1"/>
</dbReference>
<dbReference type="PROSITE" id="PS00409">
    <property type="entry name" value="PROKAR_NTER_METHYL"/>
    <property type="match status" value="1"/>
</dbReference>
<dbReference type="EMBL" id="CP027669">
    <property type="protein sequence ID" value="AVO40595.1"/>
    <property type="molecule type" value="Genomic_DNA"/>
</dbReference>
<evidence type="ECO:0000256" key="6">
    <source>
        <dbReference type="ARBA" id="ARBA00022692"/>
    </source>
</evidence>
<evidence type="ECO:0000256" key="7">
    <source>
        <dbReference type="ARBA" id="ARBA00022989"/>
    </source>
</evidence>
<dbReference type="InterPro" id="IPR012902">
    <property type="entry name" value="N_methyl_site"/>
</dbReference>
<evidence type="ECO:0000256" key="3">
    <source>
        <dbReference type="ARBA" id="ARBA00022475"/>
    </source>
</evidence>
<evidence type="ECO:0000313" key="11">
    <source>
        <dbReference type="EMBL" id="AVO40595.1"/>
    </source>
</evidence>
<keyword evidence="5 9" id="KW-0997">Cell inner membrane</keyword>
<evidence type="ECO:0000256" key="5">
    <source>
        <dbReference type="ARBA" id="ARBA00022519"/>
    </source>
</evidence>
<feature type="domain" description="Type II secretion system protein GspI C-terminal" evidence="10">
    <location>
        <begin position="47"/>
        <end position="120"/>
    </location>
</feature>
<dbReference type="NCBIfam" id="TIGR02532">
    <property type="entry name" value="IV_pilin_GFxxxE"/>
    <property type="match status" value="1"/>
</dbReference>
<evidence type="ECO:0000256" key="1">
    <source>
        <dbReference type="ARBA" id="ARBA00004377"/>
    </source>
</evidence>
<evidence type="ECO:0000256" key="4">
    <source>
        <dbReference type="ARBA" id="ARBA00022481"/>
    </source>
</evidence>
<dbReference type="PANTHER" id="PTHR38779:SF2">
    <property type="entry name" value="TYPE II SECRETION SYSTEM PROTEIN I-RELATED"/>
    <property type="match status" value="1"/>
</dbReference>
<dbReference type="InterPro" id="IPR010052">
    <property type="entry name" value="T2SS_protein-GspI"/>
</dbReference>
<protein>
    <recommendedName>
        <fullName evidence="9">Type II secretion system protein I</fullName>
        <shortName evidence="9">T2SS minor pseudopilin I</shortName>
    </recommendedName>
</protein>
<dbReference type="Gene3D" id="3.30.1300.30">
    <property type="entry name" value="GSPII I/J protein-like"/>
    <property type="match status" value="1"/>
</dbReference>
<dbReference type="GO" id="GO:0005886">
    <property type="term" value="C:plasma membrane"/>
    <property type="evidence" value="ECO:0007669"/>
    <property type="project" value="UniProtKB-SubCell"/>
</dbReference>
<dbReference type="GO" id="GO:0015627">
    <property type="term" value="C:type II protein secretion system complex"/>
    <property type="evidence" value="ECO:0007669"/>
    <property type="project" value="UniProtKB-UniRule"/>
</dbReference>
<keyword evidence="12" id="KW-1185">Reference proteome</keyword>
<keyword evidence="6" id="KW-0812">Transmembrane</keyword>